<dbReference type="Pfam" id="PF13450">
    <property type="entry name" value="NAD_binding_8"/>
    <property type="match status" value="1"/>
</dbReference>
<proteinExistence type="predicted"/>
<evidence type="ECO:0000313" key="1">
    <source>
        <dbReference type="EMBL" id="RXH58351.1"/>
    </source>
</evidence>
<dbReference type="OrthoDB" id="9814556at2"/>
<dbReference type="EMBL" id="RDSM01000001">
    <property type="protein sequence ID" value="RXH58351.1"/>
    <property type="molecule type" value="Genomic_DNA"/>
</dbReference>
<reference evidence="2" key="2">
    <citation type="submission" date="2019-02" db="EMBL/GenBank/DDBJ databases">
        <title>Granulicella sibirica sp. nov., a psychrotolerant acidobacterium isolated from an organic soil layer in forested tundra, West Siberia.</title>
        <authorList>
            <person name="Oshkin I.Y."/>
            <person name="Kulichevskaya I.S."/>
            <person name="Rijpstra W.I.C."/>
            <person name="Sinninghe Damste J.S."/>
            <person name="Rakitin A.L."/>
            <person name="Ravin N.V."/>
            <person name="Dedysh S.N."/>
        </authorList>
    </citation>
    <scope>NUCLEOTIDE SEQUENCE [LARGE SCALE GENOMIC DNA]</scope>
    <source>
        <strain evidence="2">AF10</strain>
    </source>
</reference>
<organism evidence="1 2">
    <name type="scientific">Granulicella sibirica</name>
    <dbReference type="NCBI Taxonomy" id="2479048"/>
    <lineage>
        <taxon>Bacteria</taxon>
        <taxon>Pseudomonadati</taxon>
        <taxon>Acidobacteriota</taxon>
        <taxon>Terriglobia</taxon>
        <taxon>Terriglobales</taxon>
        <taxon>Acidobacteriaceae</taxon>
        <taxon>Granulicella</taxon>
    </lineage>
</organism>
<dbReference type="RefSeq" id="WP_128912361.1">
    <property type="nucleotide sequence ID" value="NZ_RDSM01000001.1"/>
</dbReference>
<dbReference type="Proteomes" id="UP000289437">
    <property type="component" value="Unassembled WGS sequence"/>
</dbReference>
<accession>A0A4Q0T9Q0</accession>
<gene>
    <name evidence="1" type="ORF">GRAN_1661</name>
</gene>
<dbReference type="PRINTS" id="PR00419">
    <property type="entry name" value="ADXRDTASE"/>
</dbReference>
<protein>
    <submittedName>
        <fullName evidence="1">Phytoene dehydrogenase</fullName>
    </submittedName>
</protein>
<dbReference type="PANTHER" id="PTHR10668">
    <property type="entry name" value="PHYTOENE DEHYDROGENASE"/>
    <property type="match status" value="1"/>
</dbReference>
<keyword evidence="2" id="KW-1185">Reference proteome</keyword>
<comment type="caution">
    <text evidence="1">The sequence shown here is derived from an EMBL/GenBank/DDBJ whole genome shotgun (WGS) entry which is preliminary data.</text>
</comment>
<reference evidence="1 2" key="1">
    <citation type="submission" date="2018-11" db="EMBL/GenBank/DDBJ databases">
        <authorList>
            <person name="Mardanov A.V."/>
            <person name="Ravin N.V."/>
            <person name="Dedysh S.N."/>
        </authorList>
    </citation>
    <scope>NUCLEOTIDE SEQUENCE [LARGE SCALE GENOMIC DNA]</scope>
    <source>
        <strain evidence="1 2">AF10</strain>
    </source>
</reference>
<dbReference type="SUPFAM" id="SSF51905">
    <property type="entry name" value="FAD/NAD(P)-binding domain"/>
    <property type="match status" value="1"/>
</dbReference>
<name>A0A4Q0T9Q0_9BACT</name>
<dbReference type="PANTHER" id="PTHR10668:SF105">
    <property type="entry name" value="DEHYDROGENASE-RELATED"/>
    <property type="match status" value="1"/>
</dbReference>
<evidence type="ECO:0000313" key="2">
    <source>
        <dbReference type="Proteomes" id="UP000289437"/>
    </source>
</evidence>
<dbReference type="AlphaFoldDB" id="A0A4Q0T9Q0"/>
<dbReference type="InterPro" id="IPR036188">
    <property type="entry name" value="FAD/NAD-bd_sf"/>
</dbReference>
<sequence>MARANVIGAGPNGLAAAITLARAGVAVTVYEALEWVGGAASTREVTLPLFRHDLGSSVYPMGVASPFFRSLPLAEYGFRWVEPEAPLAHPLDDGSAVMMEHGLASTAASLGRSDGAAYRGLIGPLVDGWEDLVGEILQPVLHVPLHPVVLGRFGMGAVMPATTLAGMRFRGVRAKALFAGNAAHSVMPLTSPLSSAVGLVLQAAGHATGWPVAAGGAQSLSDALAGILRGVGGEIRLGMRVERLEDLPAADITMFDLTPRQAVRILGDRLGAGTKGRLAGFRYGPGAFKIDYALSEAIPWRAPECRRAATVHLGGTIEEIVASEAACWEGRTDVAPFVLLVQPSLFDPGRAPGGRHTAWAYCHVPQGYAGDRTEAIERQIERFAPGFRDCVLARKTWTTGELEGWNANLVGGDLSGGAMTVGQIVARPTVSGYRTGVKGVYLCGSSTGPGGGVHGMCGYGAASVALRDLRG</sequence>
<dbReference type="Gene3D" id="3.50.50.60">
    <property type="entry name" value="FAD/NAD(P)-binding domain"/>
    <property type="match status" value="1"/>
</dbReference>